<dbReference type="SUPFAM" id="SSF51395">
    <property type="entry name" value="FMN-linked oxidoreductases"/>
    <property type="match status" value="1"/>
</dbReference>
<evidence type="ECO:0000313" key="8">
    <source>
        <dbReference type="Proteomes" id="UP000187406"/>
    </source>
</evidence>
<keyword evidence="4" id="KW-0288">FMN</keyword>
<reference evidence="8" key="1">
    <citation type="submission" date="2016-04" db="EMBL/GenBank/DDBJ databases">
        <title>Cephalotus genome sequencing.</title>
        <authorList>
            <person name="Fukushima K."/>
            <person name="Hasebe M."/>
            <person name="Fang X."/>
        </authorList>
    </citation>
    <scope>NUCLEOTIDE SEQUENCE [LARGE SCALE GENOMIC DNA]</scope>
    <source>
        <strain evidence="8">cv. St1</strain>
    </source>
</reference>
<dbReference type="InterPro" id="IPR045247">
    <property type="entry name" value="Oye-like"/>
</dbReference>
<feature type="non-terminal residue" evidence="7">
    <location>
        <position position="71"/>
    </location>
</feature>
<dbReference type="GO" id="GO:0010181">
    <property type="term" value="F:FMN binding"/>
    <property type="evidence" value="ECO:0007669"/>
    <property type="project" value="InterPro"/>
</dbReference>
<dbReference type="InterPro" id="IPR013785">
    <property type="entry name" value="Aldolase_TIM"/>
</dbReference>
<dbReference type="Proteomes" id="UP000187406">
    <property type="component" value="Unassembled WGS sequence"/>
</dbReference>
<sequence>RVVLAPLSLNDVPNPHAVLYSQRTSRGGLFIAEATVVFDTAQGGMLITHGIWTKEQFEAWKLIVDAVHAKG</sequence>
<name>A0A1Q3C6W6_CEPFO</name>
<comment type="similarity">
    <text evidence="2">Belongs to the NADH:flavin oxidoreductase/NADH oxidase family.</text>
</comment>
<evidence type="ECO:0000259" key="6">
    <source>
        <dbReference type="Pfam" id="PF00724"/>
    </source>
</evidence>
<keyword evidence="3" id="KW-0285">Flavoprotein</keyword>
<dbReference type="PANTHER" id="PTHR22893:SF91">
    <property type="entry name" value="NADPH DEHYDROGENASE 2-RELATED"/>
    <property type="match status" value="1"/>
</dbReference>
<evidence type="ECO:0000256" key="5">
    <source>
        <dbReference type="ARBA" id="ARBA00022857"/>
    </source>
</evidence>
<dbReference type="GO" id="GO:0016491">
    <property type="term" value="F:oxidoreductase activity"/>
    <property type="evidence" value="ECO:0007669"/>
    <property type="project" value="InterPro"/>
</dbReference>
<keyword evidence="5" id="KW-0521">NADP</keyword>
<dbReference type="PANTHER" id="PTHR22893">
    <property type="entry name" value="NADH OXIDOREDUCTASE-RELATED"/>
    <property type="match status" value="1"/>
</dbReference>
<evidence type="ECO:0000256" key="3">
    <source>
        <dbReference type="ARBA" id="ARBA00022630"/>
    </source>
</evidence>
<dbReference type="STRING" id="3775.A0A1Q3C6W6"/>
<evidence type="ECO:0000313" key="7">
    <source>
        <dbReference type="EMBL" id="GAV75960.1"/>
    </source>
</evidence>
<dbReference type="InParanoid" id="A0A1Q3C6W6"/>
<evidence type="ECO:0000256" key="4">
    <source>
        <dbReference type="ARBA" id="ARBA00022643"/>
    </source>
</evidence>
<comment type="cofactor">
    <cofactor evidence="1">
        <name>FMN</name>
        <dbReference type="ChEBI" id="CHEBI:58210"/>
    </cofactor>
</comment>
<evidence type="ECO:0000256" key="1">
    <source>
        <dbReference type="ARBA" id="ARBA00001917"/>
    </source>
</evidence>
<organism evidence="7 8">
    <name type="scientific">Cephalotus follicularis</name>
    <name type="common">Albany pitcher plant</name>
    <dbReference type="NCBI Taxonomy" id="3775"/>
    <lineage>
        <taxon>Eukaryota</taxon>
        <taxon>Viridiplantae</taxon>
        <taxon>Streptophyta</taxon>
        <taxon>Embryophyta</taxon>
        <taxon>Tracheophyta</taxon>
        <taxon>Spermatophyta</taxon>
        <taxon>Magnoliopsida</taxon>
        <taxon>eudicotyledons</taxon>
        <taxon>Gunneridae</taxon>
        <taxon>Pentapetalae</taxon>
        <taxon>rosids</taxon>
        <taxon>fabids</taxon>
        <taxon>Oxalidales</taxon>
        <taxon>Cephalotaceae</taxon>
        <taxon>Cephalotus</taxon>
    </lineage>
</organism>
<dbReference type="AlphaFoldDB" id="A0A1Q3C6W6"/>
<feature type="domain" description="NADH:flavin oxidoreductase/NADH oxidase N-terminal" evidence="6">
    <location>
        <begin position="17"/>
        <end position="71"/>
    </location>
</feature>
<dbReference type="Gene3D" id="3.20.20.70">
    <property type="entry name" value="Aldolase class I"/>
    <property type="match status" value="1"/>
</dbReference>
<protein>
    <submittedName>
        <fullName evidence="7">Oxidored_FMN domain-containing protein</fullName>
    </submittedName>
</protein>
<keyword evidence="8" id="KW-1185">Reference proteome</keyword>
<dbReference type="EMBL" id="BDDD01001437">
    <property type="protein sequence ID" value="GAV75960.1"/>
    <property type="molecule type" value="Genomic_DNA"/>
</dbReference>
<evidence type="ECO:0000256" key="2">
    <source>
        <dbReference type="ARBA" id="ARBA00005979"/>
    </source>
</evidence>
<dbReference type="Pfam" id="PF00724">
    <property type="entry name" value="Oxidored_FMN"/>
    <property type="match status" value="1"/>
</dbReference>
<proteinExistence type="inferred from homology"/>
<gene>
    <name evidence="7" type="ORF">CFOL_v3_19436</name>
</gene>
<dbReference type="OrthoDB" id="1663137at2759"/>
<feature type="non-terminal residue" evidence="7">
    <location>
        <position position="1"/>
    </location>
</feature>
<accession>A0A1Q3C6W6</accession>
<comment type="caution">
    <text evidence="7">The sequence shown here is derived from an EMBL/GenBank/DDBJ whole genome shotgun (WGS) entry which is preliminary data.</text>
</comment>
<dbReference type="InterPro" id="IPR001155">
    <property type="entry name" value="OxRdtase_FMN_N"/>
</dbReference>